<protein>
    <submittedName>
        <fullName evidence="3">Uncharacterized protein</fullName>
    </submittedName>
</protein>
<evidence type="ECO:0000256" key="1">
    <source>
        <dbReference type="SAM" id="MobiDB-lite"/>
    </source>
</evidence>
<accession>G4R8M7</accession>
<dbReference type="eggNOG" id="ENOG502ZAZM">
    <property type="taxonomic scope" value="Bacteria"/>
</dbReference>
<gene>
    <name evidence="3" type="ordered locus">KKY_268</name>
</gene>
<name>G4R8M7_PELHB</name>
<dbReference type="Proteomes" id="UP000008850">
    <property type="component" value="Chromosome"/>
</dbReference>
<dbReference type="AlphaFoldDB" id="G4R8M7"/>
<evidence type="ECO:0000313" key="3">
    <source>
        <dbReference type="EMBL" id="AEQ50313.1"/>
    </source>
</evidence>
<feature type="region of interest" description="Disordered" evidence="1">
    <location>
        <begin position="237"/>
        <end position="256"/>
    </location>
</feature>
<feature type="signal peptide" evidence="2">
    <location>
        <begin position="1"/>
        <end position="28"/>
    </location>
</feature>
<dbReference type="KEGG" id="phl:KKY_268"/>
<reference evidence="3 4" key="1">
    <citation type="journal article" date="2012" name="J. Bacteriol.">
        <title>Complete genome sequence of Pelagibacterium halotolerans B2T.</title>
        <authorList>
            <person name="Huo Y.Y."/>
            <person name="Cheng H."/>
            <person name="Han X.F."/>
            <person name="Jiang X.W."/>
            <person name="Sun C."/>
            <person name="Zhang X.Q."/>
            <person name="Zhu X.F."/>
            <person name="Liu Y.F."/>
            <person name="Li P.F."/>
            <person name="Ni P.X."/>
            <person name="Wu M."/>
        </authorList>
    </citation>
    <scope>NUCLEOTIDE SEQUENCE [LARGE SCALE GENOMIC DNA]</scope>
    <source>
        <strain evidence="4">DSM 22347 / JCM 15775 / CGMCC 1.7692 / B2</strain>
    </source>
</reference>
<dbReference type="EMBL" id="CP003075">
    <property type="protein sequence ID" value="AEQ50313.1"/>
    <property type="molecule type" value="Genomic_DNA"/>
</dbReference>
<evidence type="ECO:0000313" key="4">
    <source>
        <dbReference type="Proteomes" id="UP000008850"/>
    </source>
</evidence>
<organism evidence="3 4">
    <name type="scientific">Pelagibacterium halotolerans (strain DSM 22347 / JCM 15775 / CGMCC 1.7692 / B2)</name>
    <dbReference type="NCBI Taxonomy" id="1082931"/>
    <lineage>
        <taxon>Bacteria</taxon>
        <taxon>Pseudomonadati</taxon>
        <taxon>Pseudomonadota</taxon>
        <taxon>Alphaproteobacteria</taxon>
        <taxon>Hyphomicrobiales</taxon>
        <taxon>Devosiaceae</taxon>
        <taxon>Pelagibacterium</taxon>
    </lineage>
</organism>
<proteinExistence type="predicted"/>
<dbReference type="STRING" id="1082931.KKY_268"/>
<feature type="chain" id="PRO_5003467750" evidence="2">
    <location>
        <begin position="29"/>
        <end position="280"/>
    </location>
</feature>
<keyword evidence="4" id="KW-1185">Reference proteome</keyword>
<keyword evidence="2" id="KW-0732">Signal</keyword>
<sequence>MKKAPFPVGPVTLFIVAMLGLTSSPAIAQEDQCGSDAASIVQTAYPDGTKISDETYSVDGGTITLPADSIVDYASHKMVCRIWPANPQYRLVAVPLIYGRTGDATEGDLDLLVLDTETHAVIARTRLADRMSDDAVRIYRVAFDTAFYRLAPGRIAFGLRIVEEGSSRVNPFMLTTLWLFDMEGEDLRAILDNVVVDQRGGEWDGNCDGEFYATTRTLAMAPRIHNGHADIIVSTHAETSVSQQRDGQCTETLTDSPASTDHLIFDGTQYTVPEALTRGW</sequence>
<dbReference type="HOGENOM" id="CLU_086976_0_0_5"/>
<evidence type="ECO:0000256" key="2">
    <source>
        <dbReference type="SAM" id="SignalP"/>
    </source>
</evidence>
<dbReference type="RefSeq" id="WP_014129463.1">
    <property type="nucleotide sequence ID" value="NC_016078.1"/>
</dbReference>